<feature type="compositionally biased region" description="Polar residues" evidence="1">
    <location>
        <begin position="117"/>
        <end position="129"/>
    </location>
</feature>
<name>A0ABQ9YB20_9EUKA</name>
<proteinExistence type="predicted"/>
<accession>A0ABQ9YB20</accession>
<feature type="region of interest" description="Disordered" evidence="1">
    <location>
        <begin position="99"/>
        <end position="180"/>
    </location>
</feature>
<dbReference type="EMBL" id="JARBJD010000020">
    <property type="protein sequence ID" value="KAK2960878.1"/>
    <property type="molecule type" value="Genomic_DNA"/>
</dbReference>
<feature type="region of interest" description="Disordered" evidence="1">
    <location>
        <begin position="20"/>
        <end position="39"/>
    </location>
</feature>
<comment type="caution">
    <text evidence="2">The sequence shown here is derived from an EMBL/GenBank/DDBJ whole genome shotgun (WGS) entry which is preliminary data.</text>
</comment>
<sequence>MATVECPEVLPLVIAPSFVQPQSSPHQNANTSSLTKKPKLRGFYERQRVKDYDNRPFGNDENDHPTIIRNIERNPLEDEPGMLQEIVIDFPYLENPTIPTFSHSRPLHSKPPDGDDLSSNTIPNSSESHPTNDETVVEDRAISALHPTTNRPDSREEQTPINTPPKERAPRPKNSVLAGNHKIYNSATVVNTYQLTEPMFDSPLPVQAPPEQAPRLAHPVVSYQSPYPPLALPAELSTTLIPSTSQISYQKPNNHHNDSPQTSPQFSLDKLPPTLPITTSSPSHPIFPSTLVHSPLHTPSSHVFIEPGVPAPPPPGQLGVRAPIISASLRGYPNNDFSLVTPPPPPLKLNKPHTVFGLPSRVKSSPSIIPAPFSPPVVDTRNNGRTDKPILPLAINLASLDSAKTPQSPHSYPPSKTSITQPTILRTNIASHTSLSPLPNVTIQPRRHSRTGTDPASPLFLNSPHSPLPSSILYSHIHVPTAASARSTDSVPNNPDPKTRRVSFSFLSQFPEKTNVPQQSPTPPQSVASSLLQSAHSVNRTIQNLQSPLSPPRTSPISSDALVENAQAPDLTKIVFGREVFAVSNIDPADSGPSDDYFGAGRKKEDRMRREEAERMFMHDIESYQRALARHLRKEAERARIRAYRMERESLERKAMRREEIRQRRRMNEESEGRKMRREDHFARLVDAAIKRKQEEERRRQAEERRRQEERRQDEERRRRQAEARLRFENEQRTVKEETPQQREVPQVDETRRQEMVTLARAVFPQKRRVRLKDDDFPGLE</sequence>
<reference evidence="2 3" key="1">
    <citation type="journal article" date="2022" name="bioRxiv">
        <title>Genomics of Preaxostyla Flagellates Illuminates Evolutionary Transitions and the Path Towards Mitochondrial Loss.</title>
        <authorList>
            <person name="Novak L.V.F."/>
            <person name="Treitli S.C."/>
            <person name="Pyrih J."/>
            <person name="Halakuc P."/>
            <person name="Pipaliya S.V."/>
            <person name="Vacek V."/>
            <person name="Brzon O."/>
            <person name="Soukal P."/>
            <person name="Eme L."/>
            <person name="Dacks J.B."/>
            <person name="Karnkowska A."/>
            <person name="Elias M."/>
            <person name="Hampl V."/>
        </authorList>
    </citation>
    <scope>NUCLEOTIDE SEQUENCE [LARGE SCALE GENOMIC DNA]</scope>
    <source>
        <strain evidence="2">NAU3</strain>
        <tissue evidence="2">Gut</tissue>
    </source>
</reference>
<evidence type="ECO:0000313" key="2">
    <source>
        <dbReference type="EMBL" id="KAK2960878.1"/>
    </source>
</evidence>
<dbReference type="Proteomes" id="UP001281761">
    <property type="component" value="Unassembled WGS sequence"/>
</dbReference>
<feature type="region of interest" description="Disordered" evidence="1">
    <location>
        <begin position="247"/>
        <end position="282"/>
    </location>
</feature>
<protein>
    <submittedName>
        <fullName evidence="2">Uncharacterized protein</fullName>
    </submittedName>
</protein>
<feature type="region of interest" description="Disordered" evidence="1">
    <location>
        <begin position="662"/>
        <end position="751"/>
    </location>
</feature>
<feature type="compositionally biased region" description="Polar residues" evidence="1">
    <location>
        <begin position="20"/>
        <end position="35"/>
    </location>
</feature>
<evidence type="ECO:0000313" key="3">
    <source>
        <dbReference type="Proteomes" id="UP001281761"/>
    </source>
</evidence>
<keyword evidence="3" id="KW-1185">Reference proteome</keyword>
<feature type="region of interest" description="Disordered" evidence="1">
    <location>
        <begin position="512"/>
        <end position="532"/>
    </location>
</feature>
<feature type="compositionally biased region" description="Basic and acidic residues" evidence="1">
    <location>
        <begin position="662"/>
        <end position="741"/>
    </location>
</feature>
<organism evidence="2 3">
    <name type="scientific">Blattamonas nauphoetae</name>
    <dbReference type="NCBI Taxonomy" id="2049346"/>
    <lineage>
        <taxon>Eukaryota</taxon>
        <taxon>Metamonada</taxon>
        <taxon>Preaxostyla</taxon>
        <taxon>Oxymonadida</taxon>
        <taxon>Blattamonas</taxon>
    </lineage>
</organism>
<evidence type="ECO:0000256" key="1">
    <source>
        <dbReference type="SAM" id="MobiDB-lite"/>
    </source>
</evidence>
<gene>
    <name evidence="2" type="ORF">BLNAU_4275</name>
</gene>